<evidence type="ECO:0000313" key="1">
    <source>
        <dbReference type="EMBL" id="KAH3859688.1"/>
    </source>
</evidence>
<sequence>MCYYSRLSGTLSKLSVNVAGIRAYPTTCNYIIGIQSTHFRNGLSVKIPGTFLDSLAFSEIFPFRR</sequence>
<dbReference type="EMBL" id="JAIWYP010000003">
    <property type="protein sequence ID" value="KAH3859688.1"/>
    <property type="molecule type" value="Genomic_DNA"/>
</dbReference>
<name>A0A9D4LJG5_DREPO</name>
<proteinExistence type="predicted"/>
<protein>
    <submittedName>
        <fullName evidence="1">Uncharacterized protein</fullName>
    </submittedName>
</protein>
<reference evidence="1" key="2">
    <citation type="submission" date="2020-11" db="EMBL/GenBank/DDBJ databases">
        <authorList>
            <person name="McCartney M.A."/>
            <person name="Auch B."/>
            <person name="Kono T."/>
            <person name="Mallez S."/>
            <person name="Becker A."/>
            <person name="Gohl D.M."/>
            <person name="Silverstein K.A.T."/>
            <person name="Koren S."/>
            <person name="Bechman K.B."/>
            <person name="Herman A."/>
            <person name="Abrahante J.E."/>
            <person name="Garbe J."/>
        </authorList>
    </citation>
    <scope>NUCLEOTIDE SEQUENCE</scope>
    <source>
        <strain evidence="1">Duluth1</strain>
        <tissue evidence="1">Whole animal</tissue>
    </source>
</reference>
<dbReference type="Proteomes" id="UP000828390">
    <property type="component" value="Unassembled WGS sequence"/>
</dbReference>
<dbReference type="AlphaFoldDB" id="A0A9D4LJG5"/>
<organism evidence="1 2">
    <name type="scientific">Dreissena polymorpha</name>
    <name type="common">Zebra mussel</name>
    <name type="synonym">Mytilus polymorpha</name>
    <dbReference type="NCBI Taxonomy" id="45954"/>
    <lineage>
        <taxon>Eukaryota</taxon>
        <taxon>Metazoa</taxon>
        <taxon>Spiralia</taxon>
        <taxon>Lophotrochozoa</taxon>
        <taxon>Mollusca</taxon>
        <taxon>Bivalvia</taxon>
        <taxon>Autobranchia</taxon>
        <taxon>Heteroconchia</taxon>
        <taxon>Euheterodonta</taxon>
        <taxon>Imparidentia</taxon>
        <taxon>Neoheterodontei</taxon>
        <taxon>Myida</taxon>
        <taxon>Dreissenoidea</taxon>
        <taxon>Dreissenidae</taxon>
        <taxon>Dreissena</taxon>
    </lineage>
</organism>
<gene>
    <name evidence="1" type="ORF">DPMN_102508</name>
</gene>
<comment type="caution">
    <text evidence="1">The sequence shown here is derived from an EMBL/GenBank/DDBJ whole genome shotgun (WGS) entry which is preliminary data.</text>
</comment>
<reference evidence="1" key="1">
    <citation type="journal article" date="2019" name="bioRxiv">
        <title>The Genome of the Zebra Mussel, Dreissena polymorpha: A Resource for Invasive Species Research.</title>
        <authorList>
            <person name="McCartney M.A."/>
            <person name="Auch B."/>
            <person name="Kono T."/>
            <person name="Mallez S."/>
            <person name="Zhang Y."/>
            <person name="Obille A."/>
            <person name="Becker A."/>
            <person name="Abrahante J.E."/>
            <person name="Garbe J."/>
            <person name="Badalamenti J.P."/>
            <person name="Herman A."/>
            <person name="Mangelson H."/>
            <person name="Liachko I."/>
            <person name="Sullivan S."/>
            <person name="Sone E.D."/>
            <person name="Koren S."/>
            <person name="Silverstein K.A.T."/>
            <person name="Beckman K.B."/>
            <person name="Gohl D.M."/>
        </authorList>
    </citation>
    <scope>NUCLEOTIDE SEQUENCE</scope>
    <source>
        <strain evidence="1">Duluth1</strain>
        <tissue evidence="1">Whole animal</tissue>
    </source>
</reference>
<accession>A0A9D4LJG5</accession>
<keyword evidence="2" id="KW-1185">Reference proteome</keyword>
<evidence type="ECO:0000313" key="2">
    <source>
        <dbReference type="Proteomes" id="UP000828390"/>
    </source>
</evidence>